<evidence type="ECO:0000313" key="1">
    <source>
        <dbReference type="EMBL" id="OMD30963.1"/>
    </source>
</evidence>
<gene>
    <name evidence="1" type="ORF">BJP51_01040</name>
</gene>
<organism evidence="1 2">
    <name type="scientific">Paenibacillus odorifer</name>
    <dbReference type="NCBI Taxonomy" id="189426"/>
    <lineage>
        <taxon>Bacteria</taxon>
        <taxon>Bacillati</taxon>
        <taxon>Bacillota</taxon>
        <taxon>Bacilli</taxon>
        <taxon>Bacillales</taxon>
        <taxon>Paenibacillaceae</taxon>
        <taxon>Paenibacillus</taxon>
    </lineage>
</organism>
<dbReference type="Proteomes" id="UP000187465">
    <property type="component" value="Unassembled WGS sequence"/>
</dbReference>
<evidence type="ECO:0000313" key="2">
    <source>
        <dbReference type="Proteomes" id="UP000187465"/>
    </source>
</evidence>
<dbReference type="AlphaFoldDB" id="A0A1R0X8I6"/>
<dbReference type="RefSeq" id="WP_076179247.1">
    <property type="nucleotide sequence ID" value="NZ_MKQP01000023.1"/>
</dbReference>
<name>A0A1R0X8I6_9BACL</name>
<sequence>MTTMYARIYIVENIWFDLISRRTRNEAITSAAQLVPLLAAKDIEEMAVLYHELASKNKIVLASQKDKDPTVVLDHPTMGSLETSISGVISNNHRADIFEVLISHSFKILVHLI</sequence>
<accession>A0A1R0X8I6</accession>
<comment type="caution">
    <text evidence="1">The sequence shown here is derived from an EMBL/GenBank/DDBJ whole genome shotgun (WGS) entry which is preliminary data.</text>
</comment>
<reference evidence="1 2" key="1">
    <citation type="submission" date="2016-10" db="EMBL/GenBank/DDBJ databases">
        <title>Paenibacillus species isolates.</title>
        <authorList>
            <person name="Beno S.M."/>
        </authorList>
    </citation>
    <scope>NUCLEOTIDE SEQUENCE [LARGE SCALE GENOMIC DNA]</scope>
    <source>
        <strain evidence="1 2">FSL H7-0604</strain>
    </source>
</reference>
<dbReference type="EMBL" id="MKQP01000023">
    <property type="protein sequence ID" value="OMD30963.1"/>
    <property type="molecule type" value="Genomic_DNA"/>
</dbReference>
<protein>
    <submittedName>
        <fullName evidence="1">Uncharacterized protein</fullName>
    </submittedName>
</protein>
<proteinExistence type="predicted"/>